<dbReference type="GO" id="GO:0004852">
    <property type="term" value="F:uroporphyrinogen-III synthase activity"/>
    <property type="evidence" value="ECO:0007669"/>
    <property type="project" value="InterPro"/>
</dbReference>
<dbReference type="CDD" id="cd06578">
    <property type="entry name" value="HemD"/>
    <property type="match status" value="1"/>
</dbReference>
<accession>A0A9P8TCE7</accession>
<protein>
    <recommendedName>
        <fullName evidence="1">Tetrapyrrole biosynthesis uroporphyrinogen III synthase domain-containing protein</fullName>
    </recommendedName>
</protein>
<evidence type="ECO:0000313" key="2">
    <source>
        <dbReference type="EMBL" id="KAH3673370.1"/>
    </source>
</evidence>
<dbReference type="PANTHER" id="PTHR12390">
    <property type="entry name" value="UROPORPHYRINOGEN III SYNTHASE"/>
    <property type="match status" value="1"/>
</dbReference>
<dbReference type="InterPro" id="IPR003754">
    <property type="entry name" value="4pyrrol_synth_uPrphyn_synth"/>
</dbReference>
<dbReference type="Proteomes" id="UP000769528">
    <property type="component" value="Unassembled WGS sequence"/>
</dbReference>
<reference evidence="2" key="2">
    <citation type="submission" date="2021-01" db="EMBL/GenBank/DDBJ databases">
        <authorList>
            <person name="Schikora-Tamarit M.A."/>
        </authorList>
    </citation>
    <scope>NUCLEOTIDE SEQUENCE</scope>
    <source>
        <strain evidence="2">CBS6341</strain>
    </source>
</reference>
<dbReference type="GO" id="GO:0006780">
    <property type="term" value="P:uroporphyrinogen III biosynthetic process"/>
    <property type="evidence" value="ECO:0007669"/>
    <property type="project" value="InterPro"/>
</dbReference>
<dbReference type="EMBL" id="JAEUBF010001009">
    <property type="protein sequence ID" value="KAH3673370.1"/>
    <property type="molecule type" value="Genomic_DNA"/>
</dbReference>
<dbReference type="GO" id="GO:0005829">
    <property type="term" value="C:cytosol"/>
    <property type="evidence" value="ECO:0007669"/>
    <property type="project" value="TreeGrafter"/>
</dbReference>
<dbReference type="InterPro" id="IPR036108">
    <property type="entry name" value="4pyrrol_syn_uPrphyn_synt_sf"/>
</dbReference>
<dbReference type="AlphaFoldDB" id="A0A9P8TCE7"/>
<name>A0A9P8TCE7_9ASCO</name>
<dbReference type="PANTHER" id="PTHR12390:SF0">
    <property type="entry name" value="UROPORPHYRINOGEN-III SYNTHASE"/>
    <property type="match status" value="1"/>
</dbReference>
<feature type="domain" description="Tetrapyrrole biosynthesis uroporphyrinogen III synthase" evidence="1">
    <location>
        <begin position="25"/>
        <end position="247"/>
    </location>
</feature>
<gene>
    <name evidence="2" type="ORF">WICMUC_003689</name>
</gene>
<dbReference type="SUPFAM" id="SSF69618">
    <property type="entry name" value="HemD-like"/>
    <property type="match status" value="1"/>
</dbReference>
<evidence type="ECO:0000313" key="3">
    <source>
        <dbReference type="Proteomes" id="UP000769528"/>
    </source>
</evidence>
<dbReference type="Gene3D" id="3.40.50.10090">
    <property type="match status" value="2"/>
</dbReference>
<organism evidence="2 3">
    <name type="scientific">Wickerhamomyces mucosus</name>
    <dbReference type="NCBI Taxonomy" id="1378264"/>
    <lineage>
        <taxon>Eukaryota</taxon>
        <taxon>Fungi</taxon>
        <taxon>Dikarya</taxon>
        <taxon>Ascomycota</taxon>
        <taxon>Saccharomycotina</taxon>
        <taxon>Saccharomycetes</taxon>
        <taxon>Phaffomycetales</taxon>
        <taxon>Wickerhamomycetaceae</taxon>
        <taxon>Wickerhamomyces</taxon>
    </lineage>
</organism>
<keyword evidence="3" id="KW-1185">Reference proteome</keyword>
<sequence length="255" mass="28860">MSIYLLKNKTVPKDPYFDAFNESRYSTTFIPLLDHTHTNLPETIEFLASLEFLENYNHLIITSQRAVEVLDLALHSVPSDTREKIFKKTAYTVGPATSKILYALGFQFIKGGSEAGNGDILSDIIIDDLKNCKNDKIIFFTGETRRDIIPRKLTSSGYCLTELVIYKTILKPNIAERFTQVYDKSAENSWIIFFSPQGTSEIIDYLNTLKVKNFKIASIGPTTEKFLLEQGIVPNLVSSKPEATTLLQELHKHSL</sequence>
<comment type="caution">
    <text evidence="2">The sequence shown here is derived from an EMBL/GenBank/DDBJ whole genome shotgun (WGS) entry which is preliminary data.</text>
</comment>
<dbReference type="OrthoDB" id="5595751at2759"/>
<reference evidence="2" key="1">
    <citation type="journal article" date="2021" name="Open Biol.">
        <title>Shared evolutionary footprints suggest mitochondrial oxidative damage underlies multiple complex I losses in fungi.</title>
        <authorList>
            <person name="Schikora-Tamarit M.A."/>
            <person name="Marcet-Houben M."/>
            <person name="Nosek J."/>
            <person name="Gabaldon T."/>
        </authorList>
    </citation>
    <scope>NUCLEOTIDE SEQUENCE</scope>
    <source>
        <strain evidence="2">CBS6341</strain>
    </source>
</reference>
<dbReference type="InterPro" id="IPR039793">
    <property type="entry name" value="UROS/Hem4"/>
</dbReference>
<evidence type="ECO:0000259" key="1">
    <source>
        <dbReference type="Pfam" id="PF02602"/>
    </source>
</evidence>
<dbReference type="Pfam" id="PF02602">
    <property type="entry name" value="HEM4"/>
    <property type="match status" value="1"/>
</dbReference>
<proteinExistence type="predicted"/>